<reference evidence="1 2" key="1">
    <citation type="journal article" date="2009" name="Appl. Environ. Microbiol.">
        <title>Three genomes from the phylum Acidobacteria provide insight into the lifestyles of these microorganisms in soils.</title>
        <authorList>
            <person name="Ward N.L."/>
            <person name="Challacombe J.F."/>
            <person name="Janssen P.H."/>
            <person name="Henrissat B."/>
            <person name="Coutinho P.M."/>
            <person name="Wu M."/>
            <person name="Xie G."/>
            <person name="Haft D.H."/>
            <person name="Sait M."/>
            <person name="Badger J."/>
            <person name="Barabote R.D."/>
            <person name="Bradley B."/>
            <person name="Brettin T.S."/>
            <person name="Brinkac L.M."/>
            <person name="Bruce D."/>
            <person name="Creasy T."/>
            <person name="Daugherty S.C."/>
            <person name="Davidsen T.M."/>
            <person name="DeBoy R.T."/>
            <person name="Detter J.C."/>
            <person name="Dodson R.J."/>
            <person name="Durkin A.S."/>
            <person name="Ganapathy A."/>
            <person name="Gwinn-Giglio M."/>
            <person name="Han C.S."/>
            <person name="Khouri H."/>
            <person name="Kiss H."/>
            <person name="Kothari S.P."/>
            <person name="Madupu R."/>
            <person name="Nelson K.E."/>
            <person name="Nelson W.C."/>
            <person name="Paulsen I."/>
            <person name="Penn K."/>
            <person name="Ren Q."/>
            <person name="Rosovitz M.J."/>
            <person name="Selengut J.D."/>
            <person name="Shrivastava S."/>
            <person name="Sullivan S.A."/>
            <person name="Tapia R."/>
            <person name="Thompson L.S."/>
            <person name="Watkins K.L."/>
            <person name="Yang Q."/>
            <person name="Yu C."/>
            <person name="Zafar N."/>
            <person name="Zhou L."/>
            <person name="Kuske C.R."/>
        </authorList>
    </citation>
    <scope>NUCLEOTIDE SEQUENCE [LARGE SCALE GENOMIC DNA]</scope>
    <source>
        <strain evidence="1 2">Ellin345</strain>
    </source>
</reference>
<dbReference type="STRING" id="204669.Acid345_0477"/>
<accession>Q1IUG8</accession>
<gene>
    <name evidence="1" type="ordered locus">Acid345_0477</name>
</gene>
<organism evidence="1 2">
    <name type="scientific">Koribacter versatilis (strain Ellin345)</name>
    <dbReference type="NCBI Taxonomy" id="204669"/>
    <lineage>
        <taxon>Bacteria</taxon>
        <taxon>Pseudomonadati</taxon>
        <taxon>Acidobacteriota</taxon>
        <taxon>Terriglobia</taxon>
        <taxon>Terriglobales</taxon>
        <taxon>Candidatus Korobacteraceae</taxon>
        <taxon>Candidatus Korobacter</taxon>
    </lineage>
</organism>
<evidence type="ECO:0000313" key="1">
    <source>
        <dbReference type="EMBL" id="ABF39482.1"/>
    </source>
</evidence>
<dbReference type="EMBL" id="CP000360">
    <property type="protein sequence ID" value="ABF39482.1"/>
    <property type="molecule type" value="Genomic_DNA"/>
</dbReference>
<name>Q1IUG8_KORVE</name>
<dbReference type="AlphaFoldDB" id="Q1IUG8"/>
<sequence length="92" mass="9639">MQASEAPFPVPCLLALTRVVSPFWGKGDITLCGTNEQGAATTMKIFGVEILNEGSGVSIDDAVQKMQATFVGASSSLPGRRPFSHLRLGSSV</sequence>
<dbReference type="HOGENOM" id="CLU_2409422_0_0_0"/>
<protein>
    <submittedName>
        <fullName evidence="1">Uncharacterized protein</fullName>
    </submittedName>
</protein>
<dbReference type="Proteomes" id="UP000002432">
    <property type="component" value="Chromosome"/>
</dbReference>
<dbReference type="EnsemblBacteria" id="ABF39482">
    <property type="protein sequence ID" value="ABF39482"/>
    <property type="gene ID" value="Acid345_0477"/>
</dbReference>
<dbReference type="KEGG" id="aba:Acid345_0477"/>
<evidence type="ECO:0000313" key="2">
    <source>
        <dbReference type="Proteomes" id="UP000002432"/>
    </source>
</evidence>
<keyword evidence="2" id="KW-1185">Reference proteome</keyword>
<proteinExistence type="predicted"/>